<dbReference type="GO" id="GO:0050863">
    <property type="term" value="P:regulation of T cell activation"/>
    <property type="evidence" value="ECO:0007669"/>
    <property type="project" value="UniProtKB-ARBA"/>
</dbReference>
<keyword evidence="2" id="KW-0732">Signal</keyword>
<dbReference type="SUPFAM" id="SSF48726">
    <property type="entry name" value="Immunoglobulin"/>
    <property type="match status" value="1"/>
</dbReference>
<evidence type="ECO:0000313" key="9">
    <source>
        <dbReference type="Proteomes" id="UP000472270"/>
    </source>
</evidence>
<dbReference type="GO" id="GO:0005102">
    <property type="term" value="F:signaling receptor binding"/>
    <property type="evidence" value="ECO:0007669"/>
    <property type="project" value="TreeGrafter"/>
</dbReference>
<dbReference type="InterPro" id="IPR013106">
    <property type="entry name" value="Ig_V-set"/>
</dbReference>
<evidence type="ECO:0000313" key="8">
    <source>
        <dbReference type="Ensembl" id="ENSSRHP00000000586.1"/>
    </source>
</evidence>
<reference evidence="8" key="2">
    <citation type="submission" date="2025-09" db="UniProtKB">
        <authorList>
            <consortium name="Ensembl"/>
        </authorList>
    </citation>
    <scope>IDENTIFICATION</scope>
</reference>
<proteinExistence type="predicted"/>
<sequence>MGTIHASDNIFLSPAKDVGLVVPNGTISADPGEDVVLPVHLIPETNAVSMDIRWFRGTELIYQYNKGQKETCSYYENRVSLFFQELERGNLSLTLRNVQPSDSGDYTCTVFKDGCQKTGIVHLQVRGKIKELDWKDMFTLYDEQI</sequence>
<evidence type="ECO:0000256" key="3">
    <source>
        <dbReference type="ARBA" id="ARBA00023136"/>
    </source>
</evidence>
<evidence type="ECO:0000256" key="5">
    <source>
        <dbReference type="ARBA" id="ARBA00023180"/>
    </source>
</evidence>
<dbReference type="InterPro" id="IPR050504">
    <property type="entry name" value="IgSF_BTN/MOG"/>
</dbReference>
<evidence type="ECO:0000256" key="6">
    <source>
        <dbReference type="ARBA" id="ARBA00023319"/>
    </source>
</evidence>
<protein>
    <recommendedName>
        <fullName evidence="7">Ig-like domain-containing protein</fullName>
    </recommendedName>
</protein>
<name>A0A673FJP5_9TELE</name>
<reference evidence="8" key="1">
    <citation type="submission" date="2025-08" db="UniProtKB">
        <authorList>
            <consortium name="Ensembl"/>
        </authorList>
    </citation>
    <scope>IDENTIFICATION</scope>
</reference>
<accession>A0A673FJP5</accession>
<keyword evidence="3" id="KW-0472">Membrane</keyword>
<keyword evidence="5" id="KW-0325">Glycoprotein</keyword>
<organism evidence="8 9">
    <name type="scientific">Sinocyclocheilus rhinocerous</name>
    <dbReference type="NCBI Taxonomy" id="307959"/>
    <lineage>
        <taxon>Eukaryota</taxon>
        <taxon>Metazoa</taxon>
        <taxon>Chordata</taxon>
        <taxon>Craniata</taxon>
        <taxon>Vertebrata</taxon>
        <taxon>Euteleostomi</taxon>
        <taxon>Actinopterygii</taxon>
        <taxon>Neopterygii</taxon>
        <taxon>Teleostei</taxon>
        <taxon>Ostariophysi</taxon>
        <taxon>Cypriniformes</taxon>
        <taxon>Cyprinidae</taxon>
        <taxon>Cyprininae</taxon>
        <taxon>Sinocyclocheilus</taxon>
    </lineage>
</organism>
<evidence type="ECO:0000256" key="2">
    <source>
        <dbReference type="ARBA" id="ARBA00022729"/>
    </source>
</evidence>
<dbReference type="FunFam" id="2.60.40.10:FF:000142">
    <property type="entry name" value="V-set domain-containing T-cell activation inhibitor 1"/>
    <property type="match status" value="1"/>
</dbReference>
<dbReference type="AlphaFoldDB" id="A0A673FJP5"/>
<dbReference type="Gene3D" id="2.60.40.10">
    <property type="entry name" value="Immunoglobulins"/>
    <property type="match status" value="1"/>
</dbReference>
<dbReference type="PANTHER" id="PTHR24100">
    <property type="entry name" value="BUTYROPHILIN"/>
    <property type="match status" value="1"/>
</dbReference>
<dbReference type="InterPro" id="IPR003599">
    <property type="entry name" value="Ig_sub"/>
</dbReference>
<dbReference type="GO" id="GO:0009897">
    <property type="term" value="C:external side of plasma membrane"/>
    <property type="evidence" value="ECO:0007669"/>
    <property type="project" value="TreeGrafter"/>
</dbReference>
<dbReference type="GO" id="GO:1903037">
    <property type="term" value="P:regulation of leukocyte cell-cell adhesion"/>
    <property type="evidence" value="ECO:0007669"/>
    <property type="project" value="UniProtKB-ARBA"/>
</dbReference>
<dbReference type="InterPro" id="IPR013783">
    <property type="entry name" value="Ig-like_fold"/>
</dbReference>
<keyword evidence="6" id="KW-0393">Immunoglobulin domain</keyword>
<dbReference type="InterPro" id="IPR036179">
    <property type="entry name" value="Ig-like_dom_sf"/>
</dbReference>
<dbReference type="GO" id="GO:0050852">
    <property type="term" value="P:T cell receptor signaling pathway"/>
    <property type="evidence" value="ECO:0007669"/>
    <property type="project" value="TreeGrafter"/>
</dbReference>
<keyword evidence="9" id="KW-1185">Reference proteome</keyword>
<dbReference type="SMART" id="SM00409">
    <property type="entry name" value="IG"/>
    <property type="match status" value="1"/>
</dbReference>
<dbReference type="Pfam" id="PF07686">
    <property type="entry name" value="V-set"/>
    <property type="match status" value="1"/>
</dbReference>
<dbReference type="GO" id="GO:0001817">
    <property type="term" value="P:regulation of cytokine production"/>
    <property type="evidence" value="ECO:0007669"/>
    <property type="project" value="TreeGrafter"/>
</dbReference>
<dbReference type="Ensembl" id="ENSSRHT00000000624.1">
    <property type="protein sequence ID" value="ENSSRHP00000000586.1"/>
    <property type="gene ID" value="ENSSRHG00000000461.1"/>
</dbReference>
<evidence type="ECO:0000259" key="7">
    <source>
        <dbReference type="PROSITE" id="PS50835"/>
    </source>
</evidence>
<dbReference type="Proteomes" id="UP000472270">
    <property type="component" value="Unassembled WGS sequence"/>
</dbReference>
<dbReference type="InterPro" id="IPR007110">
    <property type="entry name" value="Ig-like_dom"/>
</dbReference>
<dbReference type="PANTHER" id="PTHR24100:SF130">
    <property type="entry name" value="BUTYROPHILIN-LIKE PROTEIN 9"/>
    <property type="match status" value="1"/>
</dbReference>
<evidence type="ECO:0000256" key="4">
    <source>
        <dbReference type="ARBA" id="ARBA00023157"/>
    </source>
</evidence>
<comment type="subcellular location">
    <subcellularLocation>
        <location evidence="1">Membrane</location>
    </subcellularLocation>
</comment>
<feature type="domain" description="Ig-like" evidence="7">
    <location>
        <begin position="14"/>
        <end position="110"/>
    </location>
</feature>
<dbReference type="PROSITE" id="PS50835">
    <property type="entry name" value="IG_LIKE"/>
    <property type="match status" value="1"/>
</dbReference>
<keyword evidence="4" id="KW-1015">Disulfide bond</keyword>
<evidence type="ECO:0000256" key="1">
    <source>
        <dbReference type="ARBA" id="ARBA00004370"/>
    </source>
</evidence>